<dbReference type="KEGG" id="msd:MYSTI_02424"/>
<feature type="compositionally biased region" description="Polar residues" evidence="1">
    <location>
        <begin position="36"/>
        <end position="46"/>
    </location>
</feature>
<evidence type="ECO:0000256" key="1">
    <source>
        <dbReference type="SAM" id="MobiDB-lite"/>
    </source>
</evidence>
<keyword evidence="3" id="KW-1185">Reference proteome</keyword>
<gene>
    <name evidence="2" type="ordered locus">MYSTI_02424</name>
</gene>
<feature type="region of interest" description="Disordered" evidence="1">
    <location>
        <begin position="1"/>
        <end position="77"/>
    </location>
</feature>
<dbReference type="RefSeq" id="WP_015348001.1">
    <property type="nucleotide sequence ID" value="NC_020126.1"/>
</dbReference>
<feature type="compositionally biased region" description="Gly residues" evidence="1">
    <location>
        <begin position="1"/>
        <end position="10"/>
    </location>
</feature>
<dbReference type="STRING" id="1278073.MYSTI_02424"/>
<dbReference type="Proteomes" id="UP000011131">
    <property type="component" value="Chromosome"/>
</dbReference>
<feature type="compositionally biased region" description="Basic and acidic residues" evidence="1">
    <location>
        <begin position="26"/>
        <end position="35"/>
    </location>
</feature>
<sequence>MSMRGLGDGGAAHVRRRQAESVQRGAETRQEDARTARSTQGFSARSTFDAKATKPGGRLDGQATPPASSLLTEDARDTRVNCLDKAADWVSKTSPELRGRSELVFLADTRSGAEGQAGHVVVRQGERVFDPSSGKSYSDMQSYLKEQSQYREVGTLSGNTAAKLFATEPGSAERAQVLSQAKVSPALQKMMLADNAPIDGSVDPTNVIEHDVTVPGQKGSVTVELSSSLSKDVKREDGFVTVNVEAEMSATATNEWKLTKARVGFSANAGATAGTTLSYEVKMTEEDFAKLERGEIPPPHPLKAETIPDGATLEMEEGAFAGVVTSMGLEYRGVSLDTANSVTVGKGNSVEVSRKGDSLKVTAGPTEFVDTHAELSLGTDWLSVNTSSSTSLKEYSLRTAEFDLSDEGGKQAFETFAKDGTLPDKVGPGVSNTIRMDKLSWEGVRGKLGAQVGPFNFETEGITDSSEFLLTHNPDGTKTLAVSAVFGGDQPELTYVADYNKDGTLLSDTEKMSLVFDTKDDNARERLTFAFTGDHAAAKAARDSDEPLTLTLSASDIQELQNRVAATGSTTDLKPLLFDGTTPKGQGASMLNMARGLYGETGLADELCSLVMQTDEKPLPGQLA</sequence>
<reference evidence="2 3" key="1">
    <citation type="journal article" date="2013" name="Genome Announc.">
        <title>Complete genome sequence of Myxococcus stipitatus strain DSM 14675, a fruiting myxobacterium.</title>
        <authorList>
            <person name="Huntley S."/>
            <person name="Kneip S."/>
            <person name="Treuner-Lange A."/>
            <person name="Sogaard-Andersen L."/>
        </authorList>
    </citation>
    <scope>NUCLEOTIDE SEQUENCE [LARGE SCALE GENOMIC DNA]</scope>
    <source>
        <strain evidence="3">DSM 14675 / JCM 12634 / Mx s8</strain>
    </source>
</reference>
<evidence type="ECO:0000313" key="3">
    <source>
        <dbReference type="Proteomes" id="UP000011131"/>
    </source>
</evidence>
<accession>L7U7B5</accession>
<proteinExistence type="predicted"/>
<dbReference type="PATRIC" id="fig|1278073.3.peg.2453"/>
<dbReference type="AlphaFoldDB" id="L7U7B5"/>
<protein>
    <submittedName>
        <fullName evidence="2">Uncharacterized protein</fullName>
    </submittedName>
</protein>
<dbReference type="HOGENOM" id="CLU_437947_0_0_7"/>
<evidence type="ECO:0000313" key="2">
    <source>
        <dbReference type="EMBL" id="AGC43740.1"/>
    </source>
</evidence>
<dbReference type="OrthoDB" id="4846757at2"/>
<dbReference type="EMBL" id="CP004025">
    <property type="protein sequence ID" value="AGC43740.1"/>
    <property type="molecule type" value="Genomic_DNA"/>
</dbReference>
<organism evidence="2 3">
    <name type="scientific">Myxococcus stipitatus (strain DSM 14675 / JCM 12634 / Mx s8)</name>
    <dbReference type="NCBI Taxonomy" id="1278073"/>
    <lineage>
        <taxon>Bacteria</taxon>
        <taxon>Pseudomonadati</taxon>
        <taxon>Myxococcota</taxon>
        <taxon>Myxococcia</taxon>
        <taxon>Myxococcales</taxon>
        <taxon>Cystobacterineae</taxon>
        <taxon>Myxococcaceae</taxon>
        <taxon>Myxococcus</taxon>
    </lineage>
</organism>
<name>L7U7B5_MYXSD</name>